<dbReference type="EMBL" id="JAFBEC010000023">
    <property type="protein sequence ID" value="MBM7635069.1"/>
    <property type="molecule type" value="Genomic_DNA"/>
</dbReference>
<comment type="subunit">
    <text evidence="2 6">Homotetramer.</text>
</comment>
<comment type="catalytic activity">
    <reaction evidence="5 6">
        <text>L-glutamine + H2O = L-glutamate + NH4(+)</text>
        <dbReference type="Rhea" id="RHEA:15889"/>
        <dbReference type="ChEBI" id="CHEBI:15377"/>
        <dbReference type="ChEBI" id="CHEBI:28938"/>
        <dbReference type="ChEBI" id="CHEBI:29985"/>
        <dbReference type="ChEBI" id="CHEBI:58359"/>
        <dbReference type="EC" id="3.5.1.2"/>
    </reaction>
</comment>
<evidence type="ECO:0000256" key="5">
    <source>
        <dbReference type="ARBA" id="ARBA00049534"/>
    </source>
</evidence>
<comment type="caution">
    <text evidence="7">The sequence shown here is derived from an EMBL/GenBank/DDBJ whole genome shotgun (WGS) entry which is preliminary data.</text>
</comment>
<gene>
    <name evidence="6" type="primary">glsA</name>
    <name evidence="7" type="ORF">JOD17_004212</name>
</gene>
<evidence type="ECO:0000313" key="8">
    <source>
        <dbReference type="Proteomes" id="UP000741863"/>
    </source>
</evidence>
<protein>
    <recommendedName>
        <fullName evidence="3 6">Glutaminase</fullName>
        <ecNumber evidence="3 6">3.5.1.2</ecNumber>
    </recommendedName>
</protein>
<dbReference type="RefSeq" id="WP_204699798.1">
    <property type="nucleotide sequence ID" value="NZ_JAFBEC010000023.1"/>
</dbReference>
<feature type="binding site" evidence="6">
    <location>
        <position position="264"/>
    </location>
    <ligand>
        <name>substrate</name>
    </ligand>
</feature>
<evidence type="ECO:0000313" key="7">
    <source>
        <dbReference type="EMBL" id="MBM7635069.1"/>
    </source>
</evidence>
<evidence type="ECO:0000256" key="6">
    <source>
        <dbReference type="HAMAP-Rule" id="MF_00313"/>
    </source>
</evidence>
<organism evidence="7 8">
    <name type="scientific">Geomicrobium sediminis</name>
    <dbReference type="NCBI Taxonomy" id="1347788"/>
    <lineage>
        <taxon>Bacteria</taxon>
        <taxon>Bacillati</taxon>
        <taxon>Bacillota</taxon>
        <taxon>Bacilli</taxon>
        <taxon>Bacillales</taxon>
        <taxon>Geomicrobium</taxon>
    </lineage>
</organism>
<feature type="binding site" evidence="6">
    <location>
        <position position="118"/>
    </location>
    <ligand>
        <name>substrate</name>
    </ligand>
</feature>
<feature type="binding site" evidence="6">
    <location>
        <position position="163"/>
    </location>
    <ligand>
        <name>substrate</name>
    </ligand>
</feature>
<evidence type="ECO:0000256" key="2">
    <source>
        <dbReference type="ARBA" id="ARBA00011881"/>
    </source>
</evidence>
<feature type="binding site" evidence="6">
    <location>
        <position position="194"/>
    </location>
    <ligand>
        <name>substrate</name>
    </ligand>
</feature>
<feature type="binding site" evidence="6">
    <location>
        <position position="246"/>
    </location>
    <ligand>
        <name>substrate</name>
    </ligand>
</feature>
<reference evidence="7 8" key="1">
    <citation type="submission" date="2021-01" db="EMBL/GenBank/DDBJ databases">
        <title>Genomic Encyclopedia of Type Strains, Phase IV (KMG-IV): sequencing the most valuable type-strain genomes for metagenomic binning, comparative biology and taxonomic classification.</title>
        <authorList>
            <person name="Goeker M."/>
        </authorList>
    </citation>
    <scope>NUCLEOTIDE SEQUENCE [LARGE SCALE GENOMIC DNA]</scope>
    <source>
        <strain evidence="7 8">DSM 25540</strain>
    </source>
</reference>
<keyword evidence="4 6" id="KW-0378">Hydrolase</keyword>
<keyword evidence="6" id="KW-0007">Acetylation</keyword>
<dbReference type="Pfam" id="PF04960">
    <property type="entry name" value="Glutaminase"/>
    <property type="match status" value="1"/>
</dbReference>
<evidence type="ECO:0000256" key="3">
    <source>
        <dbReference type="ARBA" id="ARBA00012918"/>
    </source>
</evidence>
<proteinExistence type="inferred from homology"/>
<dbReference type="Gene3D" id="3.40.710.10">
    <property type="entry name" value="DD-peptidase/beta-lactamase superfamily"/>
    <property type="match status" value="1"/>
</dbReference>
<comment type="similarity">
    <text evidence="1 6">Belongs to the glutaminase family.</text>
</comment>
<name>A0ABS2PI93_9BACL</name>
<dbReference type="PANTHER" id="PTHR12544:SF29">
    <property type="entry name" value="GLUTAMINASE"/>
    <property type="match status" value="1"/>
</dbReference>
<feature type="binding site" evidence="6">
    <location>
        <position position="66"/>
    </location>
    <ligand>
        <name>substrate</name>
    </ligand>
</feature>
<evidence type="ECO:0000256" key="4">
    <source>
        <dbReference type="ARBA" id="ARBA00022801"/>
    </source>
</evidence>
<keyword evidence="8" id="KW-1185">Reference proteome</keyword>
<evidence type="ECO:0000256" key="1">
    <source>
        <dbReference type="ARBA" id="ARBA00011076"/>
    </source>
</evidence>
<accession>A0ABS2PI93</accession>
<dbReference type="Proteomes" id="UP000741863">
    <property type="component" value="Unassembled WGS sequence"/>
</dbReference>
<dbReference type="GO" id="GO:0004359">
    <property type="term" value="F:glutaminase activity"/>
    <property type="evidence" value="ECO:0007669"/>
    <property type="project" value="UniProtKB-EC"/>
</dbReference>
<dbReference type="PANTHER" id="PTHR12544">
    <property type="entry name" value="GLUTAMINASE"/>
    <property type="match status" value="1"/>
</dbReference>
<dbReference type="SUPFAM" id="SSF56601">
    <property type="entry name" value="beta-lactamase/transpeptidase-like"/>
    <property type="match status" value="1"/>
</dbReference>
<dbReference type="InterPro" id="IPR015868">
    <property type="entry name" value="Glutaminase"/>
</dbReference>
<dbReference type="EC" id="3.5.1.2" evidence="3 6"/>
<dbReference type="InterPro" id="IPR012338">
    <property type="entry name" value="Beta-lactam/transpept-like"/>
</dbReference>
<sequence length="310" mass="34088">MLTENFVREMKKTIEEVRPLSSSGNVADYIPALKKSDPSIVACSIFTKDGACHRFGDVGTTFTIQSVSKVLTLALAIEDHGKEYVFERVGMEPTGDPYYSMARLELTDQSKPLNPMINAGALTITSMIKGNTKEEKFERILHFIRELADDEDITYNKDVAQSEYDTTDKNRALAYYLKANNILEGDIDEVIDIYTKQCSIEMSCCHLARIGQVLGNRGYSTLHERELVSPRIAQLVKTFMVTCGMYNSSGQLAIEAGIPSKSGVSGAILGTLPGGIGIGIYSPALDEKGNSVVGIELLKRISQNYDLSIF</sequence>
<feature type="binding site" evidence="6">
    <location>
        <position position="170"/>
    </location>
    <ligand>
        <name>substrate</name>
    </ligand>
</feature>
<dbReference type="NCBIfam" id="TIGR03814">
    <property type="entry name" value="Gln_ase"/>
    <property type="match status" value="1"/>
</dbReference>
<dbReference type="HAMAP" id="MF_00313">
    <property type="entry name" value="Glutaminase"/>
    <property type="match status" value="1"/>
</dbReference>